<evidence type="ECO:0000259" key="1">
    <source>
        <dbReference type="Pfam" id="PF05685"/>
    </source>
</evidence>
<comment type="caution">
    <text evidence="2">The sequence shown here is derived from an EMBL/GenBank/DDBJ whole genome shotgun (WGS) entry which is preliminary data.</text>
</comment>
<dbReference type="InterPro" id="IPR008538">
    <property type="entry name" value="Uma2"/>
</dbReference>
<dbReference type="eggNOG" id="COG4636">
    <property type="taxonomic scope" value="Bacteria"/>
</dbReference>
<keyword evidence="3" id="KW-1185">Reference proteome</keyword>
<dbReference type="PANTHER" id="PTHR34107">
    <property type="entry name" value="SLL0198 PROTEIN-RELATED"/>
    <property type="match status" value="1"/>
</dbReference>
<dbReference type="InterPro" id="IPR012296">
    <property type="entry name" value="Nuclease_put_TT1808"/>
</dbReference>
<organism evidence="2 3">
    <name type="scientific">Nitrococcus mobilis Nb-231</name>
    <dbReference type="NCBI Taxonomy" id="314278"/>
    <lineage>
        <taxon>Bacteria</taxon>
        <taxon>Pseudomonadati</taxon>
        <taxon>Pseudomonadota</taxon>
        <taxon>Gammaproteobacteria</taxon>
        <taxon>Chromatiales</taxon>
        <taxon>Ectothiorhodospiraceae</taxon>
        <taxon>Nitrococcus</taxon>
    </lineage>
</organism>
<sequence>MPNVAHLRSLYEAIEALPAGVVGELINGQLHTQPRPSGLHALTASNLGADLVNPFSRGRGGPGGWWIIDEPEVHLVRDAEVTVPDIAGWRRERMPRLPHNQRFTVVPDWICEVLSPSTASKDREVKLPMYARYGVRQAWLIDPMARRLEVFALENGQWSAVASFGDGEPICVRHRSRPFLWIPLGASAKGYDERVRPYRPRAQRPAVLRLYVQITKTLVPSRDTSRLPCHPLARIDFELCCKSSCIDCCF</sequence>
<dbReference type="Gene3D" id="3.90.1570.10">
    <property type="entry name" value="tt1808, chain A"/>
    <property type="match status" value="1"/>
</dbReference>
<protein>
    <recommendedName>
        <fullName evidence="1">Putative restriction endonuclease domain-containing protein</fullName>
    </recommendedName>
</protein>
<accession>A4BMA8</accession>
<dbReference type="PANTHER" id="PTHR34107:SF4">
    <property type="entry name" value="SLL1222 PROTEIN"/>
    <property type="match status" value="1"/>
</dbReference>
<name>A4BMA8_9GAMM</name>
<dbReference type="RefSeq" id="WP_005004739.1">
    <property type="nucleotide sequence ID" value="NZ_CH672427.1"/>
</dbReference>
<evidence type="ECO:0000313" key="2">
    <source>
        <dbReference type="EMBL" id="EAR23446.1"/>
    </source>
</evidence>
<evidence type="ECO:0000313" key="3">
    <source>
        <dbReference type="Proteomes" id="UP000003374"/>
    </source>
</evidence>
<gene>
    <name evidence="2" type="ORF">NB231_16538</name>
</gene>
<dbReference type="Proteomes" id="UP000003374">
    <property type="component" value="Unassembled WGS sequence"/>
</dbReference>
<dbReference type="STRING" id="314278.NB231_16538"/>
<dbReference type="InterPro" id="IPR011335">
    <property type="entry name" value="Restrct_endonuc-II-like"/>
</dbReference>
<reference evidence="2 3" key="1">
    <citation type="submission" date="2006-02" db="EMBL/GenBank/DDBJ databases">
        <authorList>
            <person name="Waterbury J."/>
            <person name="Ferriera S."/>
            <person name="Johnson J."/>
            <person name="Kravitz S."/>
            <person name="Halpern A."/>
            <person name="Remington K."/>
            <person name="Beeson K."/>
            <person name="Tran B."/>
            <person name="Rogers Y.-H."/>
            <person name="Friedman R."/>
            <person name="Venter J.C."/>
        </authorList>
    </citation>
    <scope>NUCLEOTIDE SEQUENCE [LARGE SCALE GENOMIC DNA]</scope>
    <source>
        <strain evidence="2 3">Nb-231</strain>
    </source>
</reference>
<dbReference type="Pfam" id="PF05685">
    <property type="entry name" value="Uma2"/>
    <property type="match status" value="1"/>
</dbReference>
<dbReference type="HOGENOM" id="CLU_1110506_0_0_6"/>
<proteinExistence type="predicted"/>
<feature type="domain" description="Putative restriction endonuclease" evidence="1">
    <location>
        <begin position="15"/>
        <end position="169"/>
    </location>
</feature>
<dbReference type="CDD" id="cd06260">
    <property type="entry name" value="DUF820-like"/>
    <property type="match status" value="1"/>
</dbReference>
<dbReference type="AlphaFoldDB" id="A4BMA8"/>
<dbReference type="EMBL" id="AAOF01000001">
    <property type="protein sequence ID" value="EAR23446.1"/>
    <property type="molecule type" value="Genomic_DNA"/>
</dbReference>
<dbReference type="SUPFAM" id="SSF52980">
    <property type="entry name" value="Restriction endonuclease-like"/>
    <property type="match status" value="1"/>
</dbReference>